<dbReference type="Proteomes" id="UP000054632">
    <property type="component" value="Unassembled WGS sequence"/>
</dbReference>
<comment type="caution">
    <text evidence="1">The sequence shown here is derived from an EMBL/GenBank/DDBJ whole genome shotgun (WGS) entry which is preliminary data.</text>
</comment>
<dbReference type="AlphaFoldDB" id="A0A0V1DVE5"/>
<organism evidence="1 2">
    <name type="scientific">Trichinella pseudospiralis</name>
    <name type="common">Parasitic roundworm</name>
    <dbReference type="NCBI Taxonomy" id="6337"/>
    <lineage>
        <taxon>Eukaryota</taxon>
        <taxon>Metazoa</taxon>
        <taxon>Ecdysozoa</taxon>
        <taxon>Nematoda</taxon>
        <taxon>Enoplea</taxon>
        <taxon>Dorylaimia</taxon>
        <taxon>Trichinellida</taxon>
        <taxon>Trichinellidae</taxon>
        <taxon>Trichinella</taxon>
    </lineage>
</organism>
<name>A0A0V1DVE5_TRIPS</name>
<sequence>MGCQFFIDGLEPLFGIRRIQCLFIADGIALLAHLGLKKKKICVEYVSMRETVSRTTILKVHTITASSPTSGFIREFVDSFFDDWVPGNSDSKNFTSLVTTQRRSVPQISDPTSFVVLRERAPLPNSQRFSSAPSLAYVQTKLLLESPFAEPLWGICFLGSWLCPQPLPTNPGSSWHLSASFWPFSQAFGSSFLRRHFVGAFQESYVRDECLFSSEIPRTCCSRHVTPLSVRRHFTLFEVCLSTIAMKSLNFGRASFLCFRKYTNDFREKSSMNERKYRAPPTDATCMEPHMSECTSSRTSFDLLVADLGKGKRHCFPFKQVTQSVFVIASDGIPVPCLSCKSFIDPRLKCPSRRCHRSGTSCTAIAQWSRRFSRYIGHYTELQCREYVVSELQ</sequence>
<reference evidence="1 2" key="1">
    <citation type="submission" date="2015-01" db="EMBL/GenBank/DDBJ databases">
        <title>Evolution of Trichinella species and genotypes.</title>
        <authorList>
            <person name="Korhonen P.K."/>
            <person name="Edoardo P."/>
            <person name="Giuseppe L.R."/>
            <person name="Gasser R.B."/>
        </authorList>
    </citation>
    <scope>NUCLEOTIDE SEQUENCE [LARGE SCALE GENOMIC DNA]</scope>
    <source>
        <strain evidence="1">ISS13</strain>
    </source>
</reference>
<gene>
    <name evidence="1" type="ORF">T4A_3011</name>
</gene>
<dbReference type="EMBL" id="JYDR01000258">
    <property type="protein sequence ID" value="KRY64883.1"/>
    <property type="molecule type" value="Genomic_DNA"/>
</dbReference>
<proteinExistence type="predicted"/>
<evidence type="ECO:0000313" key="1">
    <source>
        <dbReference type="EMBL" id="KRY64883.1"/>
    </source>
</evidence>
<accession>A0A0V1DVE5</accession>
<evidence type="ECO:0000313" key="2">
    <source>
        <dbReference type="Proteomes" id="UP000054632"/>
    </source>
</evidence>
<protein>
    <submittedName>
        <fullName evidence="1">Uncharacterized protein</fullName>
    </submittedName>
</protein>